<dbReference type="Pfam" id="PF01738">
    <property type="entry name" value="DLH"/>
    <property type="match status" value="1"/>
</dbReference>
<sequence>MYTLTTLNQQGASSLLHEIGSKEDWEKKRSQLENTWLECIGGIPPLVKTQFEVSSWETFPEYYFLKVRYATFFGDTVPANLLLPREVNSKNLASKNDALEILYSDKLQHPTVIALHPTSEVGKDDVSTPEGRENRQYGLELAKRGYVVLAPDTITAGERVLDIEKPFQTATFDRQHPNWSAVAKMITDHKQGVSLLENFTCVDSTRIGAIGHSLGGYNSYFLAGVDRRIKAVVCSCGFSTIAGDPELHRWGKREWFSHIPKLSEYINEGKVPFEFTEIAALVAPTPFFMWMGQNDYIFPHWKPAAQGLNDLNSLYRWLEQGDRIKTLIGNSDHDFPKEIRQMAYLFLDRWLKEK</sequence>
<keyword evidence="1" id="KW-0378">Hydrolase</keyword>
<gene>
    <name evidence="3" type="ORF">H9650_13455</name>
</gene>
<dbReference type="RefSeq" id="WP_191697433.1">
    <property type="nucleotide sequence ID" value="NZ_JACSQO010000007.1"/>
</dbReference>
<dbReference type="PANTHER" id="PTHR22946:SF9">
    <property type="entry name" value="POLYKETIDE TRANSFERASE AF380"/>
    <property type="match status" value="1"/>
</dbReference>
<organism evidence="3 4">
    <name type="scientific">Psychrobacillus faecigallinarum</name>
    <dbReference type="NCBI Taxonomy" id="2762235"/>
    <lineage>
        <taxon>Bacteria</taxon>
        <taxon>Bacillati</taxon>
        <taxon>Bacillota</taxon>
        <taxon>Bacilli</taxon>
        <taxon>Bacillales</taxon>
        <taxon>Bacillaceae</taxon>
        <taxon>Psychrobacillus</taxon>
    </lineage>
</organism>
<dbReference type="Proteomes" id="UP000640786">
    <property type="component" value="Unassembled WGS sequence"/>
</dbReference>
<dbReference type="Gene3D" id="3.40.50.1820">
    <property type="entry name" value="alpha/beta hydrolase"/>
    <property type="match status" value="1"/>
</dbReference>
<proteinExistence type="predicted"/>
<evidence type="ECO:0000259" key="2">
    <source>
        <dbReference type="Pfam" id="PF01738"/>
    </source>
</evidence>
<keyword evidence="4" id="KW-1185">Reference proteome</keyword>
<dbReference type="InterPro" id="IPR002925">
    <property type="entry name" value="Dienelactn_hydro"/>
</dbReference>
<feature type="domain" description="Dienelactone hydrolase" evidence="2">
    <location>
        <begin position="139"/>
        <end position="237"/>
    </location>
</feature>
<evidence type="ECO:0000256" key="1">
    <source>
        <dbReference type="ARBA" id="ARBA00022801"/>
    </source>
</evidence>
<accession>A0ABR8RC71</accession>
<name>A0ABR8RC71_9BACI</name>
<dbReference type="InterPro" id="IPR050261">
    <property type="entry name" value="FrsA_esterase"/>
</dbReference>
<evidence type="ECO:0000313" key="3">
    <source>
        <dbReference type="EMBL" id="MBD7945127.1"/>
    </source>
</evidence>
<comment type="caution">
    <text evidence="3">The sequence shown here is derived from an EMBL/GenBank/DDBJ whole genome shotgun (WGS) entry which is preliminary data.</text>
</comment>
<dbReference type="PANTHER" id="PTHR22946">
    <property type="entry name" value="DIENELACTONE HYDROLASE DOMAIN-CONTAINING PROTEIN-RELATED"/>
    <property type="match status" value="1"/>
</dbReference>
<dbReference type="EMBL" id="JACSQO010000007">
    <property type="protein sequence ID" value="MBD7945127.1"/>
    <property type="molecule type" value="Genomic_DNA"/>
</dbReference>
<evidence type="ECO:0000313" key="4">
    <source>
        <dbReference type="Proteomes" id="UP000640786"/>
    </source>
</evidence>
<protein>
    <submittedName>
        <fullName evidence="3">Prolyl oligopeptidase family serine peptidase</fullName>
    </submittedName>
</protein>
<dbReference type="InterPro" id="IPR029058">
    <property type="entry name" value="AB_hydrolase_fold"/>
</dbReference>
<dbReference type="SUPFAM" id="SSF53474">
    <property type="entry name" value="alpha/beta-Hydrolases"/>
    <property type="match status" value="1"/>
</dbReference>
<reference evidence="3 4" key="1">
    <citation type="submission" date="2020-08" db="EMBL/GenBank/DDBJ databases">
        <title>A Genomic Blueprint of the Chicken Gut Microbiome.</title>
        <authorList>
            <person name="Gilroy R."/>
            <person name="Ravi A."/>
            <person name="Getino M."/>
            <person name="Pursley I."/>
            <person name="Horton D.L."/>
            <person name="Alikhan N.-F."/>
            <person name="Baker D."/>
            <person name="Gharbi K."/>
            <person name="Hall N."/>
            <person name="Watson M."/>
            <person name="Adriaenssens E.M."/>
            <person name="Foster-Nyarko E."/>
            <person name="Jarju S."/>
            <person name="Secka A."/>
            <person name="Antonio M."/>
            <person name="Oren A."/>
            <person name="Chaudhuri R."/>
            <person name="La Ragione R.M."/>
            <person name="Hildebrand F."/>
            <person name="Pallen M.J."/>
        </authorList>
    </citation>
    <scope>NUCLEOTIDE SEQUENCE [LARGE SCALE GENOMIC DNA]</scope>
    <source>
        <strain evidence="3 4">Sa2BUA9</strain>
    </source>
</reference>